<dbReference type="Gene3D" id="2.40.30.170">
    <property type="match status" value="1"/>
</dbReference>
<feature type="signal peptide" evidence="3">
    <location>
        <begin position="1"/>
        <end position="21"/>
    </location>
</feature>
<proteinExistence type="inferred from homology"/>
<keyword evidence="3" id="KW-0732">Signal</keyword>
<dbReference type="NCBIfam" id="TIGR01730">
    <property type="entry name" value="RND_mfp"/>
    <property type="match status" value="1"/>
</dbReference>
<evidence type="ECO:0000256" key="2">
    <source>
        <dbReference type="SAM" id="Coils"/>
    </source>
</evidence>
<dbReference type="Gene3D" id="2.40.50.100">
    <property type="match status" value="1"/>
</dbReference>
<dbReference type="InterPro" id="IPR058625">
    <property type="entry name" value="MdtA-like_BSH"/>
</dbReference>
<feature type="coiled-coil region" evidence="2">
    <location>
        <begin position="141"/>
        <end position="168"/>
    </location>
</feature>
<dbReference type="SUPFAM" id="SSF111369">
    <property type="entry name" value="HlyD-like secretion proteins"/>
    <property type="match status" value="1"/>
</dbReference>
<feature type="non-terminal residue" evidence="5">
    <location>
        <position position="309"/>
    </location>
</feature>
<evidence type="ECO:0000259" key="4">
    <source>
        <dbReference type="Pfam" id="PF25917"/>
    </source>
</evidence>
<dbReference type="PANTHER" id="PTHR30469:SF18">
    <property type="entry name" value="RESISTANCE-NODULATION-CELL DIVISION (RND) EFFLUX MEMBRANE FUSION PROTEIN-RELATED"/>
    <property type="match status" value="1"/>
</dbReference>
<evidence type="ECO:0000256" key="1">
    <source>
        <dbReference type="ARBA" id="ARBA00009477"/>
    </source>
</evidence>
<organism evidence="5 6">
    <name type="scientific">Aromatoleum toluolicum</name>
    <dbReference type="NCBI Taxonomy" id="90060"/>
    <lineage>
        <taxon>Bacteria</taxon>
        <taxon>Pseudomonadati</taxon>
        <taxon>Pseudomonadota</taxon>
        <taxon>Betaproteobacteria</taxon>
        <taxon>Rhodocyclales</taxon>
        <taxon>Rhodocyclaceae</taxon>
        <taxon>Aromatoleum</taxon>
    </lineage>
</organism>
<dbReference type="InterPro" id="IPR006143">
    <property type="entry name" value="RND_pump_MFP"/>
</dbReference>
<dbReference type="Pfam" id="PF25917">
    <property type="entry name" value="BSH_RND"/>
    <property type="match status" value="1"/>
</dbReference>
<keyword evidence="6" id="KW-1185">Reference proteome</keyword>
<comment type="similarity">
    <text evidence="1">Belongs to the membrane fusion protein (MFP) (TC 8.A.1) family.</text>
</comment>
<gene>
    <name evidence="5" type="ORF">GPA27_10950</name>
</gene>
<name>A0ABX1NF40_9RHOO</name>
<keyword evidence="2" id="KW-0175">Coiled coil</keyword>
<dbReference type="PANTHER" id="PTHR30469">
    <property type="entry name" value="MULTIDRUG RESISTANCE PROTEIN MDTA"/>
    <property type="match status" value="1"/>
</dbReference>
<dbReference type="PROSITE" id="PS51257">
    <property type="entry name" value="PROKAR_LIPOPROTEIN"/>
    <property type="match status" value="1"/>
</dbReference>
<comment type="caution">
    <text evidence="5">The sequence shown here is derived from an EMBL/GenBank/DDBJ whole genome shotgun (WGS) entry which is preliminary data.</text>
</comment>
<dbReference type="EMBL" id="WTVS01000020">
    <property type="protein sequence ID" value="NMF97905.1"/>
    <property type="molecule type" value="Genomic_DNA"/>
</dbReference>
<protein>
    <submittedName>
        <fullName evidence="5">Efflux RND transporter periplasmic adaptor subunit</fullName>
    </submittedName>
</protein>
<feature type="chain" id="PRO_5045421785" evidence="3">
    <location>
        <begin position="22"/>
        <end position="309"/>
    </location>
</feature>
<evidence type="ECO:0000313" key="5">
    <source>
        <dbReference type="EMBL" id="NMF97905.1"/>
    </source>
</evidence>
<dbReference type="Gene3D" id="1.10.287.470">
    <property type="entry name" value="Helix hairpin bin"/>
    <property type="match status" value="1"/>
</dbReference>
<dbReference type="RefSeq" id="WP_169140401.1">
    <property type="nucleotide sequence ID" value="NZ_WTVS01000020.1"/>
</dbReference>
<evidence type="ECO:0000313" key="6">
    <source>
        <dbReference type="Proteomes" id="UP000634522"/>
    </source>
</evidence>
<reference evidence="5 6" key="1">
    <citation type="submission" date="2019-12" db="EMBL/GenBank/DDBJ databases">
        <title>Comparative genomics gives insights into the taxonomy of the Azoarcus-Aromatoleum group and reveals separate origins of nif in the plant-associated Azoarcus and non-plant-associated Aromatoleum sub-groups.</title>
        <authorList>
            <person name="Lafos M."/>
            <person name="Maluk M."/>
            <person name="Batista M."/>
            <person name="Junghare M."/>
            <person name="Carmona M."/>
            <person name="Faoro H."/>
            <person name="Cruz L.M."/>
            <person name="Battistoni F."/>
            <person name="De Souza E."/>
            <person name="Pedrosa F."/>
            <person name="Chen W.-M."/>
            <person name="Poole P.S."/>
            <person name="Dixon R.A."/>
            <person name="James E.K."/>
        </authorList>
    </citation>
    <scope>NUCLEOTIDE SEQUENCE [LARGE SCALE GENOMIC DNA]</scope>
    <source>
        <strain evidence="5 6">T</strain>
    </source>
</reference>
<dbReference type="Proteomes" id="UP000634522">
    <property type="component" value="Unassembled WGS sequence"/>
</dbReference>
<evidence type="ECO:0000256" key="3">
    <source>
        <dbReference type="SAM" id="SignalP"/>
    </source>
</evidence>
<sequence length="309" mass="32310">MLQRRTIPFLAVVGLLPLALAACSDATSSIDPRTQIPLVRVGAIQAAVEAERSFTGIVAARVQSDLGFRVPGKVLERLVDTGQAVKRGQPLMRIDPTDLKLATRAHDEAVAAATARARQTAEDEARYRDLVSAGAVSASTYDKIKAAADSARAELKAAQAQADVARNETGYTVLLADADGVVVETLAEPGQVVGAGQVVARVAHAGRREAVVEFPETMRPAIGSAARAALYGSGLTGAAKLRQLSDAANPQTRTFEARYVLEGPLADAPLGSTISIHIPRDRSVPSLQVPIGAIFDPGKGPGVWLVEGE</sequence>
<feature type="domain" description="Multidrug resistance protein MdtA-like barrel-sandwich hybrid" evidence="4">
    <location>
        <begin position="65"/>
        <end position="200"/>
    </location>
</feature>
<accession>A0ABX1NF40</accession>